<dbReference type="Gene3D" id="3.50.50.60">
    <property type="entry name" value="FAD/NAD(P)-binding domain"/>
    <property type="match status" value="2"/>
</dbReference>
<dbReference type="HOGENOM" id="CLU_026314_0_0_1"/>
<gene>
    <name evidence="5" type="ORF">FOVG_16304</name>
</gene>
<dbReference type="GO" id="GO:0071949">
    <property type="term" value="F:FAD binding"/>
    <property type="evidence" value="ECO:0007669"/>
    <property type="project" value="InterPro"/>
</dbReference>
<evidence type="ECO:0000256" key="1">
    <source>
        <dbReference type="ARBA" id="ARBA00022630"/>
    </source>
</evidence>
<dbReference type="PANTHER" id="PTHR43476:SF5">
    <property type="entry name" value="FAD-DEPENDENT MONOOXYGENASE"/>
    <property type="match status" value="1"/>
</dbReference>
<proteinExistence type="predicted"/>
<organism evidence="5">
    <name type="scientific">Fusarium oxysporum f. sp. pisi HDV247</name>
    <dbReference type="NCBI Taxonomy" id="1080344"/>
    <lineage>
        <taxon>Eukaryota</taxon>
        <taxon>Fungi</taxon>
        <taxon>Dikarya</taxon>
        <taxon>Ascomycota</taxon>
        <taxon>Pezizomycotina</taxon>
        <taxon>Sordariomycetes</taxon>
        <taxon>Hypocreomycetidae</taxon>
        <taxon>Hypocreales</taxon>
        <taxon>Nectriaceae</taxon>
        <taxon>Fusarium</taxon>
        <taxon>Fusarium oxysporum species complex</taxon>
    </lineage>
</organism>
<reference evidence="5" key="1">
    <citation type="submission" date="2011-10" db="EMBL/GenBank/DDBJ databases">
        <title>The Genome Sequence of Fusarium oxysporum HDV247.</title>
        <authorList>
            <consortium name="The Broad Institute Genome Sequencing Platform"/>
            <person name="Ma L.-J."/>
            <person name="Gale L.R."/>
            <person name="Schwartz D.C."/>
            <person name="Zhou S."/>
            <person name="Corby-Kistler H."/>
            <person name="Young S.K."/>
            <person name="Zeng Q."/>
            <person name="Gargeya S."/>
            <person name="Fitzgerald M."/>
            <person name="Haas B."/>
            <person name="Abouelleil A."/>
            <person name="Alvarado L."/>
            <person name="Arachchi H.M."/>
            <person name="Berlin A."/>
            <person name="Brown A."/>
            <person name="Chapman S.B."/>
            <person name="Chen Z."/>
            <person name="Dunbar C."/>
            <person name="Freedman E."/>
            <person name="Gearin G."/>
            <person name="Goldberg J."/>
            <person name="Griggs A."/>
            <person name="Gujja S."/>
            <person name="Heiman D."/>
            <person name="Howarth C."/>
            <person name="Larson L."/>
            <person name="Lui A."/>
            <person name="MacDonald P.J.P."/>
            <person name="Montmayeur A."/>
            <person name="Murphy C."/>
            <person name="Neiman D."/>
            <person name="Pearson M."/>
            <person name="Priest M."/>
            <person name="Roberts A."/>
            <person name="Saif S."/>
            <person name="Shea T."/>
            <person name="Shenoy N."/>
            <person name="Sisk P."/>
            <person name="Stolte C."/>
            <person name="Sykes S."/>
            <person name="Wortman J."/>
            <person name="Nusbaum C."/>
            <person name="Birren B."/>
        </authorList>
    </citation>
    <scope>NUCLEOTIDE SEQUENCE [LARGE SCALE GENOMIC DNA]</scope>
    <source>
        <strain evidence="5">HDV247</strain>
    </source>
</reference>
<evidence type="ECO:0000256" key="3">
    <source>
        <dbReference type="ARBA" id="ARBA00023002"/>
    </source>
</evidence>
<name>W9NP17_FUSOX</name>
<dbReference type="PANTHER" id="PTHR43476">
    <property type="entry name" value="3-(3-HYDROXY-PHENYL)PROPIONATE/3-HYDROXYCINNAMIC ACID HYDROXYLASE"/>
    <property type="match status" value="1"/>
</dbReference>
<evidence type="ECO:0000313" key="5">
    <source>
        <dbReference type="EMBL" id="EXA32471.1"/>
    </source>
</evidence>
<dbReference type="EMBL" id="JH650995">
    <property type="protein sequence ID" value="EXA32471.1"/>
    <property type="molecule type" value="Genomic_DNA"/>
</dbReference>
<feature type="domain" description="FAD-binding" evidence="4">
    <location>
        <begin position="313"/>
        <end position="368"/>
    </location>
</feature>
<dbReference type="InterPro" id="IPR050631">
    <property type="entry name" value="PheA/TfdB_FAD_monoxygenase"/>
</dbReference>
<dbReference type="InterPro" id="IPR036188">
    <property type="entry name" value="FAD/NAD-bd_sf"/>
</dbReference>
<accession>W9NP17</accession>
<dbReference type="InterPro" id="IPR002938">
    <property type="entry name" value="FAD-bd"/>
</dbReference>
<reference evidence="5" key="2">
    <citation type="submission" date="2012-05" db="EMBL/GenBank/DDBJ databases">
        <title>Annotation of the Genome Sequence of Fusarium oxysporum HDV247.</title>
        <authorList>
            <consortium name="The Broad Institute Genomics Platform"/>
            <person name="Ma L.-J."/>
            <person name="Corby-Kistler H."/>
            <person name="Broz K."/>
            <person name="Gale L.R."/>
            <person name="Jonkers W."/>
            <person name="O'Donnell K."/>
            <person name="Ploetz R."/>
            <person name="Steinberg C."/>
            <person name="Schwartz D.C."/>
            <person name="VanEtten H."/>
            <person name="Zhou S."/>
            <person name="Young S.K."/>
            <person name="Zeng Q."/>
            <person name="Gargeya S."/>
            <person name="Fitzgerald M."/>
            <person name="Abouelleil A."/>
            <person name="Alvarado L."/>
            <person name="Chapman S.B."/>
            <person name="Gainer-Dewar J."/>
            <person name="Goldberg J."/>
            <person name="Griggs A."/>
            <person name="Gujja S."/>
            <person name="Hansen M."/>
            <person name="Howarth C."/>
            <person name="Imamovic A."/>
            <person name="Ireland A."/>
            <person name="Larimer J."/>
            <person name="McCowan C."/>
            <person name="Murphy C."/>
            <person name="Pearson M."/>
            <person name="Poon T.W."/>
            <person name="Priest M."/>
            <person name="Roberts A."/>
            <person name="Saif S."/>
            <person name="Shea T."/>
            <person name="Sykes S."/>
            <person name="Wortman J."/>
            <person name="Nusbaum C."/>
            <person name="Birren B."/>
        </authorList>
    </citation>
    <scope>NUCLEOTIDE SEQUENCE</scope>
    <source>
        <strain evidence="5">HDV247</strain>
    </source>
</reference>
<dbReference type="Proteomes" id="UP000030751">
    <property type="component" value="Unassembled WGS sequence"/>
</dbReference>
<evidence type="ECO:0000256" key="2">
    <source>
        <dbReference type="ARBA" id="ARBA00022827"/>
    </source>
</evidence>
<evidence type="ECO:0000259" key="4">
    <source>
        <dbReference type="Pfam" id="PF01494"/>
    </source>
</evidence>
<dbReference type="SUPFAM" id="SSF51905">
    <property type="entry name" value="FAD/NAD(P)-binding domain"/>
    <property type="match status" value="1"/>
</dbReference>
<keyword evidence="2" id="KW-0274">FAD</keyword>
<keyword evidence="3" id="KW-0560">Oxidoreductase</keyword>
<sequence>METTDVIIVGAGPSGLALALALSYYKVRSVILEKNRDICQDPRGIALAGDSHRIMELLGISSSKLSGFGQTLNAIHFHRDSFNNKPFLSVDSYSDYHNQSLLANYSTEEELRSLLQSSEYAQLRTECAVTSCREGVDSMEVSFTTSDGTLTDLRGKYLVGADGTRGIVRKEFLEPRGVEQAEGKIHYAVKWVAANLRITIPTPKSHSYFPLWKLGYEPEEVWDVFWPEGVHFCNDPVMPVAIGRFGPADGRYWRFEYELTSETLWEEAEQDALKQLEARMEPHLTISAARFRHQGIKPEGPVRFPWDCVEVLRCAPAYFSHRVTNKWSHNRTILIGDAAHVFPPFGAQGIANGIRDSFALSWRLALLCDESLCTRLSLQPHKLLDNWVLERRKGVDDAMTMTMRNGLLLSNKSGYIAALLSVLESVLGYLPRLRDCIARRALMDNDGHAGLDRGFFLTDQHGAGQTAQIWVKMAGGTVLLSDHIFRESTSILTVLVLGSVTAQEASELKQVIDAGELPPNILVENVVILRGDESPYNSVTAPWISELLPCRPDDLEKMGVSLLRGYDPVSFRRRFHSSTRYVLVRPDFIVFSQAKSIKELVGQLGQAKKLLAQK</sequence>
<dbReference type="Pfam" id="PF01494">
    <property type="entry name" value="FAD_binding_3"/>
    <property type="match status" value="2"/>
</dbReference>
<dbReference type="GO" id="GO:0016491">
    <property type="term" value="F:oxidoreductase activity"/>
    <property type="evidence" value="ECO:0007669"/>
    <property type="project" value="UniProtKB-KW"/>
</dbReference>
<keyword evidence="1" id="KW-0285">Flavoprotein</keyword>
<dbReference type="AlphaFoldDB" id="W9NP17"/>
<dbReference type="PRINTS" id="PR00420">
    <property type="entry name" value="RNGMNOXGNASE"/>
</dbReference>
<feature type="domain" description="FAD-binding" evidence="4">
    <location>
        <begin position="4"/>
        <end position="175"/>
    </location>
</feature>
<dbReference type="OrthoDB" id="2096480at2759"/>
<protein>
    <recommendedName>
        <fullName evidence="4">FAD-binding domain-containing protein</fullName>
    </recommendedName>
</protein>